<organism evidence="2 3">
    <name type="scientific">Hoeflea algicola</name>
    <dbReference type="NCBI Taxonomy" id="2983763"/>
    <lineage>
        <taxon>Bacteria</taxon>
        <taxon>Pseudomonadati</taxon>
        <taxon>Pseudomonadota</taxon>
        <taxon>Alphaproteobacteria</taxon>
        <taxon>Hyphomicrobiales</taxon>
        <taxon>Rhizobiaceae</taxon>
        <taxon>Hoeflea</taxon>
    </lineage>
</organism>
<protein>
    <submittedName>
        <fullName evidence="2">Transposase</fullName>
    </submittedName>
</protein>
<evidence type="ECO:0000313" key="2">
    <source>
        <dbReference type="EMBL" id="MCY0148059.1"/>
    </source>
</evidence>
<keyword evidence="3" id="KW-1185">Reference proteome</keyword>
<accession>A0ABT3Z8F2</accession>
<gene>
    <name evidence="2" type="ORF">OEG84_10135</name>
</gene>
<evidence type="ECO:0000259" key="1">
    <source>
        <dbReference type="Pfam" id="PF01548"/>
    </source>
</evidence>
<proteinExistence type="predicted"/>
<dbReference type="Proteomes" id="UP001073227">
    <property type="component" value="Unassembled WGS sequence"/>
</dbReference>
<feature type="domain" description="Transposase IS110-like N-terminal" evidence="1">
    <location>
        <begin position="4"/>
        <end position="98"/>
    </location>
</feature>
<evidence type="ECO:0000313" key="3">
    <source>
        <dbReference type="Proteomes" id="UP001073227"/>
    </source>
</evidence>
<sequence length="115" mass="12995">MQIFEAIGRYDRVLIACLEDRGVSSARVNPLRAPQFARAAGLLAKTDRLDAQILCTMGEALRPEHATPIQLHRLRLHELQARRDNIVNMITAEQNRLSVADNAFIKKISKLRSVH</sequence>
<dbReference type="Pfam" id="PF01548">
    <property type="entry name" value="DEDD_Tnp_IS110"/>
    <property type="match status" value="1"/>
</dbReference>
<comment type="caution">
    <text evidence="2">The sequence shown here is derived from an EMBL/GenBank/DDBJ whole genome shotgun (WGS) entry which is preliminary data.</text>
</comment>
<name>A0ABT3Z8F2_9HYPH</name>
<dbReference type="InterPro" id="IPR002525">
    <property type="entry name" value="Transp_IS110-like_N"/>
</dbReference>
<reference evidence="2" key="1">
    <citation type="submission" date="2022-10" db="EMBL/GenBank/DDBJ databases">
        <title>Hoeflea sp. G2-23, isolated from marine algae.</title>
        <authorList>
            <person name="Kristyanto S."/>
            <person name="Kim J.M."/>
            <person name="Jeon C.O."/>
        </authorList>
    </citation>
    <scope>NUCLEOTIDE SEQUENCE</scope>
    <source>
        <strain evidence="2">G2-23</strain>
    </source>
</reference>
<dbReference type="RefSeq" id="WP_267653649.1">
    <property type="nucleotide sequence ID" value="NZ_JAOVZR010000001.1"/>
</dbReference>
<dbReference type="EMBL" id="JAOVZR010000001">
    <property type="protein sequence ID" value="MCY0148059.1"/>
    <property type="molecule type" value="Genomic_DNA"/>
</dbReference>